<comment type="caution">
    <text evidence="3">The sequence shown here is derived from an EMBL/GenBank/DDBJ whole genome shotgun (WGS) entry which is preliminary data.</text>
</comment>
<evidence type="ECO:0000313" key="4">
    <source>
        <dbReference type="Proteomes" id="UP001226577"/>
    </source>
</evidence>
<evidence type="ECO:0000313" key="3">
    <source>
        <dbReference type="EMBL" id="MDP9890123.1"/>
    </source>
</evidence>
<sequence length="218" mass="23914">MQFDSATTALVLTDPQNDFLSPDGVAWELVGKSVEKNHTVDHIEQLLASAKSGGYGVFVSPHYYFPHDHQWDFGGTLEKKMHEIGMFDRSGPLELAGFRDSGADWLDRFKPFLDDGRTVICSPHKVYGPEQNDLVLQLRKRGISKIVLAGMSANLCVESHLRELLEQGFEVAVVADATAAAQHPELGDGYEAALTNFNYIAGAVLSTEDAVEQFASQS</sequence>
<dbReference type="EMBL" id="JAUSRE010000023">
    <property type="protein sequence ID" value="MDP9890123.1"/>
    <property type="molecule type" value="Genomic_DNA"/>
</dbReference>
<dbReference type="SUPFAM" id="SSF52499">
    <property type="entry name" value="Isochorismatase-like hydrolases"/>
    <property type="match status" value="1"/>
</dbReference>
<dbReference type="Pfam" id="PF00857">
    <property type="entry name" value="Isochorismatase"/>
    <property type="match status" value="1"/>
</dbReference>
<gene>
    <name evidence="3" type="ORF">J2X98_003735</name>
</gene>
<keyword evidence="1" id="KW-0378">Hydrolase</keyword>
<keyword evidence="4" id="KW-1185">Reference proteome</keyword>
<feature type="domain" description="Isochorismatase-like" evidence="2">
    <location>
        <begin position="8"/>
        <end position="209"/>
    </location>
</feature>
<organism evidence="3 4">
    <name type="scientific">Pseudarthrobacter enclensis</name>
    <dbReference type="NCBI Taxonomy" id="993070"/>
    <lineage>
        <taxon>Bacteria</taxon>
        <taxon>Bacillati</taxon>
        <taxon>Actinomycetota</taxon>
        <taxon>Actinomycetes</taxon>
        <taxon>Micrococcales</taxon>
        <taxon>Micrococcaceae</taxon>
        <taxon>Pseudarthrobacter</taxon>
    </lineage>
</organism>
<protein>
    <submittedName>
        <fullName evidence="3">Nicotinamidase-related amidase</fullName>
    </submittedName>
</protein>
<dbReference type="InterPro" id="IPR000868">
    <property type="entry name" value="Isochorismatase-like_dom"/>
</dbReference>
<reference evidence="3 4" key="1">
    <citation type="submission" date="2023-07" db="EMBL/GenBank/DDBJ databases">
        <title>Sorghum-associated microbial communities from plants grown in Nebraska, USA.</title>
        <authorList>
            <person name="Schachtman D."/>
        </authorList>
    </citation>
    <scope>NUCLEOTIDE SEQUENCE [LARGE SCALE GENOMIC DNA]</scope>
    <source>
        <strain evidence="3 4">CC222</strain>
    </source>
</reference>
<accession>A0ABT9RZR0</accession>
<name>A0ABT9RZR0_9MICC</name>
<evidence type="ECO:0000256" key="1">
    <source>
        <dbReference type="ARBA" id="ARBA00022801"/>
    </source>
</evidence>
<proteinExistence type="predicted"/>
<dbReference type="Gene3D" id="3.40.50.850">
    <property type="entry name" value="Isochorismatase-like"/>
    <property type="match status" value="1"/>
</dbReference>
<evidence type="ECO:0000259" key="2">
    <source>
        <dbReference type="Pfam" id="PF00857"/>
    </source>
</evidence>
<dbReference type="PANTHER" id="PTHR43540">
    <property type="entry name" value="PEROXYUREIDOACRYLATE/UREIDOACRYLATE AMIDOHYDROLASE-RELATED"/>
    <property type="match status" value="1"/>
</dbReference>
<dbReference type="InterPro" id="IPR050272">
    <property type="entry name" value="Isochorismatase-like_hydrls"/>
</dbReference>
<dbReference type="Proteomes" id="UP001226577">
    <property type="component" value="Unassembled WGS sequence"/>
</dbReference>
<dbReference type="InterPro" id="IPR036380">
    <property type="entry name" value="Isochorismatase-like_sf"/>
</dbReference>
<dbReference type="RefSeq" id="WP_307311010.1">
    <property type="nucleotide sequence ID" value="NZ_JAUSRE010000023.1"/>
</dbReference>